<gene>
    <name evidence="2" type="ORF">BVER_01517c</name>
</gene>
<keyword evidence="1" id="KW-0732">Signal</keyword>
<dbReference type="EMBL" id="LFJJ01000009">
    <property type="protein sequence ID" value="KND61919.1"/>
    <property type="molecule type" value="Genomic_DNA"/>
</dbReference>
<evidence type="ECO:0000313" key="2">
    <source>
        <dbReference type="EMBL" id="KND61919.1"/>
    </source>
</evidence>
<dbReference type="RefSeq" id="WP_050452158.1">
    <property type="nucleotide sequence ID" value="NZ_LFJJ01000009.1"/>
</dbReference>
<keyword evidence="3" id="KW-1185">Reference proteome</keyword>
<accession>A0A0L0MIU5</accession>
<feature type="signal peptide" evidence="1">
    <location>
        <begin position="1"/>
        <end position="24"/>
    </location>
</feature>
<dbReference type="OrthoDB" id="9130285at2"/>
<reference evidence="3" key="1">
    <citation type="submission" date="2015-06" db="EMBL/GenBank/DDBJ databases">
        <title>Comparative genomics of Burkholderia leaf nodule symbionts.</title>
        <authorList>
            <person name="Carlier A."/>
            <person name="Eberl L."/>
            <person name="Pinto-Carbo M."/>
        </authorList>
    </citation>
    <scope>NUCLEOTIDE SEQUENCE [LARGE SCALE GENOMIC DNA]</scope>
    <source>
        <strain evidence="3">UZHbot4</strain>
    </source>
</reference>
<protein>
    <submittedName>
        <fullName evidence="2">Uncharacterized protein</fullName>
    </submittedName>
</protein>
<comment type="caution">
    <text evidence="2">The sequence shown here is derived from an EMBL/GenBank/DDBJ whole genome shotgun (WGS) entry which is preliminary data.</text>
</comment>
<organism evidence="2 3">
    <name type="scientific">Candidatus Burkholderia verschuerenii</name>
    <dbReference type="NCBI Taxonomy" id="242163"/>
    <lineage>
        <taxon>Bacteria</taxon>
        <taxon>Pseudomonadati</taxon>
        <taxon>Pseudomonadota</taxon>
        <taxon>Betaproteobacteria</taxon>
        <taxon>Burkholderiales</taxon>
        <taxon>Burkholderiaceae</taxon>
        <taxon>Burkholderia</taxon>
    </lineage>
</organism>
<sequence length="193" mass="20091">MIKQLRAASTLAVALLSLSGAAHADGRCTNETLRGAFGFIGHGTILGLIADDGTVHTISPPSLLDDVALITFDGIGHFTRTDFGMIAGLPKGGKTTFNPAQSGTYSVNSDCTGTMKIVYEAGGAMPAGVETDLNMVIAADGTLIESVVYRAVTAGGKSGDNMVMCPPNCLQGMQESFEGKKVSVFRSGNDRWR</sequence>
<evidence type="ECO:0000256" key="1">
    <source>
        <dbReference type="SAM" id="SignalP"/>
    </source>
</evidence>
<feature type="chain" id="PRO_5005544432" evidence="1">
    <location>
        <begin position="25"/>
        <end position="193"/>
    </location>
</feature>
<dbReference type="AlphaFoldDB" id="A0A0L0MIU5"/>
<dbReference type="Proteomes" id="UP000036959">
    <property type="component" value="Unassembled WGS sequence"/>
</dbReference>
<dbReference type="PATRIC" id="fig|242163.4.peg.6786"/>
<name>A0A0L0MIU5_9BURK</name>
<evidence type="ECO:0000313" key="3">
    <source>
        <dbReference type="Proteomes" id="UP000036959"/>
    </source>
</evidence>
<proteinExistence type="predicted"/>